<gene>
    <name evidence="2" type="ORF">SAMN04488026_105424</name>
</gene>
<sequence length="75" mass="8332">MEAATYIFTAFITLAVIGGITVIFLRREIRREADDRKRSRSHHDSALGKEQGFTDRTRGFWVDGAGSDVGGSQDD</sequence>
<proteinExistence type="predicted"/>
<accession>A0A1G9EU09</accession>
<organism evidence="2 3">
    <name type="scientific">Aliiruegeria lutimaris</name>
    <dbReference type="NCBI Taxonomy" id="571298"/>
    <lineage>
        <taxon>Bacteria</taxon>
        <taxon>Pseudomonadati</taxon>
        <taxon>Pseudomonadota</taxon>
        <taxon>Alphaproteobacteria</taxon>
        <taxon>Rhodobacterales</taxon>
        <taxon>Roseobacteraceae</taxon>
        <taxon>Aliiruegeria</taxon>
    </lineage>
</organism>
<evidence type="ECO:0000256" key="1">
    <source>
        <dbReference type="SAM" id="Phobius"/>
    </source>
</evidence>
<dbReference type="EMBL" id="FNEK01000054">
    <property type="protein sequence ID" value="SDK79652.1"/>
    <property type="molecule type" value="Genomic_DNA"/>
</dbReference>
<evidence type="ECO:0000313" key="3">
    <source>
        <dbReference type="Proteomes" id="UP000199382"/>
    </source>
</evidence>
<feature type="transmembrane region" description="Helical" evidence="1">
    <location>
        <begin position="6"/>
        <end position="25"/>
    </location>
</feature>
<reference evidence="2 3" key="1">
    <citation type="submission" date="2016-10" db="EMBL/GenBank/DDBJ databases">
        <authorList>
            <person name="de Groot N.N."/>
        </authorList>
    </citation>
    <scope>NUCLEOTIDE SEQUENCE [LARGE SCALE GENOMIC DNA]</scope>
    <source>
        <strain evidence="2 3">DSM 25294</strain>
    </source>
</reference>
<dbReference type="Proteomes" id="UP000199382">
    <property type="component" value="Unassembled WGS sequence"/>
</dbReference>
<keyword evidence="1" id="KW-0472">Membrane</keyword>
<keyword evidence="1" id="KW-0812">Transmembrane</keyword>
<dbReference type="RefSeq" id="WP_093161407.1">
    <property type="nucleotide sequence ID" value="NZ_FNEK01000054.1"/>
</dbReference>
<protein>
    <submittedName>
        <fullName evidence="2">Uncharacterized protein</fullName>
    </submittedName>
</protein>
<dbReference type="AlphaFoldDB" id="A0A1G9EU09"/>
<evidence type="ECO:0000313" key="2">
    <source>
        <dbReference type="EMBL" id="SDK79652.1"/>
    </source>
</evidence>
<name>A0A1G9EU09_9RHOB</name>
<dbReference type="STRING" id="571298.SAMN04488026_105424"/>
<keyword evidence="3" id="KW-1185">Reference proteome</keyword>
<keyword evidence="1" id="KW-1133">Transmembrane helix</keyword>